<dbReference type="NCBIfam" id="TIGR01351">
    <property type="entry name" value="adk"/>
    <property type="match status" value="1"/>
</dbReference>
<comment type="caution">
    <text evidence="5">The sequence shown here is derived from an EMBL/GenBank/DDBJ whole genome shotgun (WGS) entry which is preliminary data.</text>
</comment>
<dbReference type="PRINTS" id="PR00094">
    <property type="entry name" value="ADENYLTKNASE"/>
</dbReference>
<sequence>MYIGAAWQQIENVPSSINKSFANLKQSTDSEHPTMRLILIGPPGAGKGTQAEYLVERFQIPHISSGDMLRAAVAAGTALGKQADGFMKAGQLVPDELVIALIIERTAQPDCAKGFILDGFPRTRPQAEALAVDLEKAAVALDAVVLIEVPDGRILERVTGRRMDPETGDIYHVQFRPPPADIAGRVVQRKDDTESACTARLEKYHAETAPIIPFYSDQGLLKRIDGDTAPEIVTARIAATLNETTS</sequence>
<dbReference type="EMBL" id="CASHTH010003178">
    <property type="protein sequence ID" value="CAI8041309.1"/>
    <property type="molecule type" value="Genomic_DNA"/>
</dbReference>
<gene>
    <name evidence="5" type="ORF">GBAR_LOCUS22969</name>
</gene>
<dbReference type="NCBIfam" id="NF001381">
    <property type="entry name" value="PRK00279.1-3"/>
    <property type="match status" value="1"/>
</dbReference>
<evidence type="ECO:0000256" key="1">
    <source>
        <dbReference type="ARBA" id="ARBA00022679"/>
    </source>
</evidence>
<dbReference type="SUPFAM" id="SSF52540">
    <property type="entry name" value="P-loop containing nucleoside triphosphate hydrolases"/>
    <property type="match status" value="1"/>
</dbReference>
<dbReference type="InterPro" id="IPR027417">
    <property type="entry name" value="P-loop_NTPase"/>
</dbReference>
<dbReference type="GO" id="GO:0004017">
    <property type="term" value="F:AMP kinase activity"/>
    <property type="evidence" value="ECO:0007669"/>
    <property type="project" value="InterPro"/>
</dbReference>
<accession>A0AA35T4Y0</accession>
<comment type="similarity">
    <text evidence="4">Belongs to the adenylate kinase family.</text>
</comment>
<protein>
    <submittedName>
        <fullName evidence="5">Adenylate kinase</fullName>
    </submittedName>
</protein>
<dbReference type="InterPro" id="IPR000850">
    <property type="entry name" value="Adenylat/UMP-CMP_kin"/>
</dbReference>
<keyword evidence="3 4" id="KW-0418">Kinase</keyword>
<keyword evidence="1 4" id="KW-0808">Transferase</keyword>
<reference evidence="5" key="1">
    <citation type="submission" date="2023-03" db="EMBL/GenBank/DDBJ databases">
        <authorList>
            <person name="Steffen K."/>
            <person name="Cardenas P."/>
        </authorList>
    </citation>
    <scope>NUCLEOTIDE SEQUENCE</scope>
</reference>
<evidence type="ECO:0000256" key="2">
    <source>
        <dbReference type="ARBA" id="ARBA00022741"/>
    </source>
</evidence>
<dbReference type="NCBIfam" id="NF011100">
    <property type="entry name" value="PRK14527.1"/>
    <property type="match status" value="1"/>
</dbReference>
<evidence type="ECO:0000256" key="4">
    <source>
        <dbReference type="RuleBase" id="RU003330"/>
    </source>
</evidence>
<dbReference type="Gene3D" id="3.40.50.300">
    <property type="entry name" value="P-loop containing nucleotide triphosphate hydrolases"/>
    <property type="match status" value="1"/>
</dbReference>
<dbReference type="GO" id="GO:0005524">
    <property type="term" value="F:ATP binding"/>
    <property type="evidence" value="ECO:0007669"/>
    <property type="project" value="InterPro"/>
</dbReference>
<dbReference type="PANTHER" id="PTHR23359">
    <property type="entry name" value="NUCLEOTIDE KINASE"/>
    <property type="match status" value="1"/>
</dbReference>
<dbReference type="Pfam" id="PF00406">
    <property type="entry name" value="ADK"/>
    <property type="match status" value="1"/>
</dbReference>
<proteinExistence type="inferred from homology"/>
<dbReference type="HAMAP" id="MF_00235">
    <property type="entry name" value="Adenylate_kinase_Adk"/>
    <property type="match status" value="1"/>
</dbReference>
<evidence type="ECO:0000313" key="6">
    <source>
        <dbReference type="Proteomes" id="UP001174909"/>
    </source>
</evidence>
<dbReference type="PROSITE" id="PS00113">
    <property type="entry name" value="ADENYLATE_KINASE"/>
    <property type="match status" value="1"/>
</dbReference>
<keyword evidence="6" id="KW-1185">Reference proteome</keyword>
<dbReference type="InterPro" id="IPR006259">
    <property type="entry name" value="Adenyl_kin_sub"/>
</dbReference>
<dbReference type="CDD" id="cd01428">
    <property type="entry name" value="ADK"/>
    <property type="match status" value="1"/>
</dbReference>
<name>A0AA35T4Y0_GEOBA</name>
<dbReference type="AlphaFoldDB" id="A0AA35T4Y0"/>
<evidence type="ECO:0000313" key="5">
    <source>
        <dbReference type="EMBL" id="CAI8041309.1"/>
    </source>
</evidence>
<organism evidence="5 6">
    <name type="scientific">Geodia barretti</name>
    <name type="common">Barrett's horny sponge</name>
    <dbReference type="NCBI Taxonomy" id="519541"/>
    <lineage>
        <taxon>Eukaryota</taxon>
        <taxon>Metazoa</taxon>
        <taxon>Porifera</taxon>
        <taxon>Demospongiae</taxon>
        <taxon>Heteroscleromorpha</taxon>
        <taxon>Tetractinellida</taxon>
        <taxon>Astrophorina</taxon>
        <taxon>Geodiidae</taxon>
        <taxon>Geodia</taxon>
    </lineage>
</organism>
<evidence type="ECO:0000256" key="3">
    <source>
        <dbReference type="ARBA" id="ARBA00022777"/>
    </source>
</evidence>
<keyword evidence="2" id="KW-0547">Nucleotide-binding</keyword>
<dbReference type="InterPro" id="IPR033690">
    <property type="entry name" value="Adenylat_kinase_CS"/>
</dbReference>
<dbReference type="FunFam" id="3.40.50.300:FF:000106">
    <property type="entry name" value="Adenylate kinase mitochondrial"/>
    <property type="match status" value="1"/>
</dbReference>
<dbReference type="Proteomes" id="UP001174909">
    <property type="component" value="Unassembled WGS sequence"/>
</dbReference>